<name>A0A9D1DCR9_9FIRM</name>
<protein>
    <submittedName>
        <fullName evidence="2">Baseplate J/gp47 family protein</fullName>
    </submittedName>
</protein>
<accession>A0A9D1DCR9</accession>
<dbReference type="Proteomes" id="UP000886749">
    <property type="component" value="Unassembled WGS sequence"/>
</dbReference>
<proteinExistence type="predicted"/>
<dbReference type="Pfam" id="PF04865">
    <property type="entry name" value="Baseplate_J"/>
    <property type="match status" value="1"/>
</dbReference>
<reference evidence="2" key="1">
    <citation type="submission" date="2020-10" db="EMBL/GenBank/DDBJ databases">
        <authorList>
            <person name="Gilroy R."/>
        </authorList>
    </citation>
    <scope>NUCLEOTIDE SEQUENCE</scope>
    <source>
        <strain evidence="2">CHK184-25365</strain>
    </source>
</reference>
<gene>
    <name evidence="2" type="ORF">IAB36_07130</name>
</gene>
<dbReference type="InterPro" id="IPR052399">
    <property type="entry name" value="Phage_Baseplate_Assmbl_Protein"/>
</dbReference>
<dbReference type="PANTHER" id="PTHR37829">
    <property type="entry name" value="PHAGE-LIKE ELEMENT PBSX PROTEIN XKDT"/>
    <property type="match status" value="1"/>
</dbReference>
<organism evidence="2 3">
    <name type="scientific">Candidatus Egerieicola pullicola</name>
    <dbReference type="NCBI Taxonomy" id="2840775"/>
    <lineage>
        <taxon>Bacteria</taxon>
        <taxon>Bacillati</taxon>
        <taxon>Bacillota</taxon>
        <taxon>Clostridia</taxon>
        <taxon>Eubacteriales</taxon>
        <taxon>Oscillospiraceae</taxon>
        <taxon>Oscillospiraceae incertae sedis</taxon>
        <taxon>Candidatus Egerieicola</taxon>
    </lineage>
</organism>
<evidence type="ECO:0000259" key="1">
    <source>
        <dbReference type="Pfam" id="PF04865"/>
    </source>
</evidence>
<reference evidence="2" key="2">
    <citation type="journal article" date="2021" name="PeerJ">
        <title>Extensive microbial diversity within the chicken gut microbiome revealed by metagenomics and culture.</title>
        <authorList>
            <person name="Gilroy R."/>
            <person name="Ravi A."/>
            <person name="Getino M."/>
            <person name="Pursley I."/>
            <person name="Horton D.L."/>
            <person name="Alikhan N.F."/>
            <person name="Baker D."/>
            <person name="Gharbi K."/>
            <person name="Hall N."/>
            <person name="Watson M."/>
            <person name="Adriaenssens E.M."/>
            <person name="Foster-Nyarko E."/>
            <person name="Jarju S."/>
            <person name="Secka A."/>
            <person name="Antonio M."/>
            <person name="Oren A."/>
            <person name="Chaudhuri R.R."/>
            <person name="La Ragione R."/>
            <person name="Hildebrand F."/>
            <person name="Pallen M.J."/>
        </authorList>
    </citation>
    <scope>NUCLEOTIDE SEQUENCE</scope>
    <source>
        <strain evidence="2">CHK184-25365</strain>
    </source>
</reference>
<dbReference type="InterPro" id="IPR006949">
    <property type="entry name" value="Barrel_Baseplate_J-like"/>
</dbReference>
<evidence type="ECO:0000313" key="3">
    <source>
        <dbReference type="Proteomes" id="UP000886749"/>
    </source>
</evidence>
<evidence type="ECO:0000313" key="2">
    <source>
        <dbReference type="EMBL" id="HIR41582.1"/>
    </source>
</evidence>
<dbReference type="PANTHER" id="PTHR37829:SF3">
    <property type="entry name" value="PROTEIN JAYE-RELATED"/>
    <property type="match status" value="1"/>
</dbReference>
<feature type="domain" description="Baseplate protein J-like barrel" evidence="1">
    <location>
        <begin position="84"/>
        <end position="171"/>
    </location>
</feature>
<dbReference type="EMBL" id="DVGY01000162">
    <property type="protein sequence ID" value="HIR41582.1"/>
    <property type="molecule type" value="Genomic_DNA"/>
</dbReference>
<dbReference type="AlphaFoldDB" id="A0A9D1DCR9"/>
<sequence length="352" mass="37350">MDFDTLYQAMTQSYQDSTGYPVNPDSDLGIRMQVLAGELLNCYGELEQVQLQMFPQTATGSWLDLHGQARGLTRTQEQKASGVVTFYRTDAAPSDYTIPLGTVVGSSQGSNASWVTTQEAVLPQGSRSVDVPVECTAAGSQGNVLVGRVDTIISTLPGISYVTNTDDILGGSLAEDDESFRKKILDTFLDLATGVNLTGLEQEAMQVAGMHSAKGVYQGAGLAVIYVASYDRTGTATLVSQVQQRLNAVRPLGYNLVSGAAENVTLNLSVRLYPNGAQSSSDLIAQAQEFLRNAIYGLGIGESFNPYVLGGQLCTSLDGVEGVEFLSPAGRQTPQEDQIYTPGTISVTVTGS</sequence>
<comment type="caution">
    <text evidence="2">The sequence shown here is derived from an EMBL/GenBank/DDBJ whole genome shotgun (WGS) entry which is preliminary data.</text>
</comment>